<dbReference type="InterPro" id="IPR029058">
    <property type="entry name" value="AB_hydrolase_fold"/>
</dbReference>
<name>A0A1E3GTJ1_9GAMM</name>
<keyword evidence="2" id="KW-1185">Reference proteome</keyword>
<dbReference type="STRING" id="291169.A9E74_00904"/>
<reference evidence="1 2" key="1">
    <citation type="submission" date="2016-07" db="EMBL/GenBank/DDBJ databases">
        <title>Draft Genome Sequence of Methylophaga muralis Bur 1.</title>
        <authorList>
            <person name="Vasilenko O.V."/>
            <person name="Doronina N.V."/>
            <person name="Shmareva M.N."/>
            <person name="Tarlachkov S.V."/>
            <person name="Mustakhimov I."/>
            <person name="Trotsenko Y.A."/>
        </authorList>
    </citation>
    <scope>NUCLEOTIDE SEQUENCE [LARGE SCALE GENOMIC DNA]</scope>
    <source>
        <strain evidence="1 2">Bur 1</strain>
    </source>
</reference>
<dbReference type="SUPFAM" id="SSF53474">
    <property type="entry name" value="alpha/beta-Hydrolases"/>
    <property type="match status" value="1"/>
</dbReference>
<gene>
    <name evidence="1" type="ORF">A9E74_00904</name>
</gene>
<dbReference type="Gene3D" id="3.40.50.1820">
    <property type="entry name" value="alpha/beta hydrolase"/>
    <property type="match status" value="1"/>
</dbReference>
<organism evidence="1 2">
    <name type="scientific">Methylophaga muralis</name>
    <dbReference type="NCBI Taxonomy" id="291169"/>
    <lineage>
        <taxon>Bacteria</taxon>
        <taxon>Pseudomonadati</taxon>
        <taxon>Pseudomonadota</taxon>
        <taxon>Gammaproteobacteria</taxon>
        <taxon>Thiotrichales</taxon>
        <taxon>Piscirickettsiaceae</taxon>
        <taxon>Methylophaga</taxon>
    </lineage>
</organism>
<proteinExistence type="predicted"/>
<dbReference type="RefSeq" id="WP_245652049.1">
    <property type="nucleotide sequence ID" value="NZ_MCRI01000006.1"/>
</dbReference>
<dbReference type="Proteomes" id="UP000094379">
    <property type="component" value="Unassembled WGS sequence"/>
</dbReference>
<sequence>MVVVMTGCADISLTKRNDIADNLAFQHGWQKSTLQTTFFSHRAYLPNSTQSDQLTVYIEGDGLAWISRNKPSSDPTPLNPLALKLALADGINNVAYLARPCQYVNSNQCEQRYWTSARFAEEVIASTDQALSQLKKQTGAQELTLIGYSGGGAVAALVAARRNDVVKLITVAGNLDHKAWSDIRHISALTGSLNAADEWQNLADISQIHFVGAQDNIVPLAVAQSYQRRFTTGYKPEVKVIEATDHHCCWLELWPDLLESKY</sequence>
<dbReference type="GO" id="GO:0016787">
    <property type="term" value="F:hydrolase activity"/>
    <property type="evidence" value="ECO:0007669"/>
    <property type="project" value="UniProtKB-KW"/>
</dbReference>
<keyword evidence="1" id="KW-0378">Hydrolase</keyword>
<protein>
    <submittedName>
        <fullName evidence="1">Alpha/beta hydrolase family protein</fullName>
    </submittedName>
</protein>
<dbReference type="AlphaFoldDB" id="A0A1E3GTJ1"/>
<dbReference type="PATRIC" id="fig|291169.3.peg.908"/>
<dbReference type="EMBL" id="MCRI01000006">
    <property type="protein sequence ID" value="ODN67370.1"/>
    <property type="molecule type" value="Genomic_DNA"/>
</dbReference>
<evidence type="ECO:0000313" key="1">
    <source>
        <dbReference type="EMBL" id="ODN67370.1"/>
    </source>
</evidence>
<accession>A0A1E3GTJ1</accession>
<comment type="caution">
    <text evidence="1">The sequence shown here is derived from an EMBL/GenBank/DDBJ whole genome shotgun (WGS) entry which is preliminary data.</text>
</comment>
<evidence type="ECO:0000313" key="2">
    <source>
        <dbReference type="Proteomes" id="UP000094379"/>
    </source>
</evidence>